<comment type="caution">
    <text evidence="2">The sequence shown here is derived from an EMBL/GenBank/DDBJ whole genome shotgun (WGS) entry which is preliminary data.</text>
</comment>
<feature type="transmembrane region" description="Helical" evidence="1">
    <location>
        <begin position="67"/>
        <end position="87"/>
    </location>
</feature>
<gene>
    <name evidence="2" type="ORF">CYL18_01475</name>
</gene>
<dbReference type="AlphaFoldDB" id="A0A2S7N3I8"/>
<sequence length="90" mass="10149">MTANRSIWIPLLFCAASVVLCAIALINTMYSTPQRFSVTGMIPCLIGAVSFLYINKTAERKTNFLSVMQMMNVLFIIFPFVTLLYFLTVL</sequence>
<dbReference type="EMBL" id="PKOZ01000001">
    <property type="protein sequence ID" value="PQD96594.1"/>
    <property type="molecule type" value="Genomic_DNA"/>
</dbReference>
<evidence type="ECO:0000313" key="2">
    <source>
        <dbReference type="EMBL" id="PQD96594.1"/>
    </source>
</evidence>
<keyword evidence="1" id="KW-0812">Transmembrane</keyword>
<name>A0A2S7N3I8_9BACI</name>
<dbReference type="Proteomes" id="UP000239663">
    <property type="component" value="Unassembled WGS sequence"/>
</dbReference>
<feature type="transmembrane region" description="Helical" evidence="1">
    <location>
        <begin position="36"/>
        <end position="55"/>
    </location>
</feature>
<reference evidence="2 3" key="1">
    <citation type="submission" date="2017-12" db="EMBL/GenBank/DDBJ databases">
        <title>Taxonomic description and draft genome of Pradoshia cofamensis Gen. nov., sp. nov., a thermotolerant bacillale isolated from anterior gut of earthworm Eisenia fetida.</title>
        <authorList>
            <person name="Saha T."/>
            <person name="Chakraborty R."/>
        </authorList>
    </citation>
    <scope>NUCLEOTIDE SEQUENCE [LARGE SCALE GENOMIC DNA]</scope>
    <source>
        <strain evidence="2 3">EAG3</strain>
    </source>
</reference>
<dbReference type="RefSeq" id="WP_104847691.1">
    <property type="nucleotide sequence ID" value="NZ_PKOZ01000001.1"/>
</dbReference>
<feature type="transmembrane region" description="Helical" evidence="1">
    <location>
        <begin position="7"/>
        <end position="30"/>
    </location>
</feature>
<proteinExistence type="predicted"/>
<keyword evidence="1" id="KW-1133">Transmembrane helix</keyword>
<dbReference type="OrthoDB" id="9957854at2"/>
<keyword evidence="1" id="KW-0472">Membrane</keyword>
<accession>A0A2S7N3I8</accession>
<keyword evidence="3" id="KW-1185">Reference proteome</keyword>
<evidence type="ECO:0000313" key="3">
    <source>
        <dbReference type="Proteomes" id="UP000239663"/>
    </source>
</evidence>
<organism evidence="2 3">
    <name type="scientific">Pradoshia eiseniae</name>
    <dbReference type="NCBI Taxonomy" id="2064768"/>
    <lineage>
        <taxon>Bacteria</taxon>
        <taxon>Bacillati</taxon>
        <taxon>Bacillota</taxon>
        <taxon>Bacilli</taxon>
        <taxon>Bacillales</taxon>
        <taxon>Bacillaceae</taxon>
        <taxon>Pradoshia</taxon>
    </lineage>
</organism>
<evidence type="ECO:0000256" key="1">
    <source>
        <dbReference type="SAM" id="Phobius"/>
    </source>
</evidence>
<protein>
    <submittedName>
        <fullName evidence="2">Uncharacterized protein</fullName>
    </submittedName>
</protein>